<evidence type="ECO:0000259" key="11">
    <source>
        <dbReference type="Pfam" id="PF22148"/>
    </source>
</evidence>
<reference evidence="12 13" key="1">
    <citation type="journal article" date="2016" name="Nat. Commun.">
        <title>Thousands of microbial genomes shed light on interconnected biogeochemical processes in an aquifer system.</title>
        <authorList>
            <person name="Anantharaman K."/>
            <person name="Brown C.T."/>
            <person name="Hug L.A."/>
            <person name="Sharon I."/>
            <person name="Castelle C.J."/>
            <person name="Probst A.J."/>
            <person name="Thomas B.C."/>
            <person name="Singh A."/>
            <person name="Wilkins M.J."/>
            <person name="Karaoz U."/>
            <person name="Brodie E.L."/>
            <person name="Williams K.H."/>
            <person name="Hubbard S.S."/>
            <person name="Banfield J.F."/>
        </authorList>
    </citation>
    <scope>NUCLEOTIDE SEQUENCE [LARGE SCALE GENOMIC DNA]</scope>
</reference>
<dbReference type="PANTHER" id="PTHR43806">
    <property type="entry name" value="PEPTIDASE S8"/>
    <property type="match status" value="1"/>
</dbReference>
<evidence type="ECO:0000313" key="12">
    <source>
        <dbReference type="EMBL" id="OGG26625.1"/>
    </source>
</evidence>
<keyword evidence="4 7" id="KW-0645">Protease</keyword>
<dbReference type="PROSITE" id="PS00136">
    <property type="entry name" value="SUBTILASE_ASP"/>
    <property type="match status" value="1"/>
</dbReference>
<feature type="domain" description="Peptidase S8/S53" evidence="10">
    <location>
        <begin position="145"/>
        <end position="378"/>
    </location>
</feature>
<dbReference type="GO" id="GO:0005576">
    <property type="term" value="C:extracellular region"/>
    <property type="evidence" value="ECO:0007669"/>
    <property type="project" value="UniProtKB-SubCell"/>
</dbReference>
<proteinExistence type="inferred from homology"/>
<dbReference type="Gene3D" id="3.40.50.200">
    <property type="entry name" value="Peptidase S8/S53 domain"/>
    <property type="match status" value="1"/>
</dbReference>
<dbReference type="Pfam" id="PF00082">
    <property type="entry name" value="Peptidase_S8"/>
    <property type="match status" value="1"/>
</dbReference>
<dbReference type="GO" id="GO:0004252">
    <property type="term" value="F:serine-type endopeptidase activity"/>
    <property type="evidence" value="ECO:0007669"/>
    <property type="project" value="UniProtKB-UniRule"/>
</dbReference>
<dbReference type="PANTHER" id="PTHR43806:SF11">
    <property type="entry name" value="CEREVISIN-RELATED"/>
    <property type="match status" value="1"/>
</dbReference>
<dbReference type="InterPro" id="IPR023827">
    <property type="entry name" value="Peptidase_S8_Asp-AS"/>
</dbReference>
<dbReference type="Pfam" id="PF22148">
    <property type="entry name" value="Fervidolysin_NPro-like"/>
    <property type="match status" value="1"/>
</dbReference>
<comment type="similarity">
    <text evidence="2 7 8">Belongs to the peptidase S8 family.</text>
</comment>
<feature type="region of interest" description="Disordered" evidence="9">
    <location>
        <begin position="413"/>
        <end position="456"/>
    </location>
</feature>
<dbReference type="PROSITE" id="PS00137">
    <property type="entry name" value="SUBTILASE_HIS"/>
    <property type="match status" value="1"/>
</dbReference>
<gene>
    <name evidence="12" type="ORF">A2960_00440</name>
</gene>
<dbReference type="InterPro" id="IPR015500">
    <property type="entry name" value="Peptidase_S8_subtilisin-rel"/>
</dbReference>
<organism evidence="12 13">
    <name type="scientific">Candidatus Gottesmanbacteria bacterium RIFCSPLOWO2_01_FULL_39_12b</name>
    <dbReference type="NCBI Taxonomy" id="1798388"/>
    <lineage>
        <taxon>Bacteria</taxon>
        <taxon>Candidatus Gottesmaniibacteriota</taxon>
    </lineage>
</organism>
<evidence type="ECO:0000256" key="2">
    <source>
        <dbReference type="ARBA" id="ARBA00011073"/>
    </source>
</evidence>
<evidence type="ECO:0000313" key="13">
    <source>
        <dbReference type="Proteomes" id="UP000176609"/>
    </source>
</evidence>
<dbReference type="PROSITE" id="PS00138">
    <property type="entry name" value="SUBTILASE_SER"/>
    <property type="match status" value="1"/>
</dbReference>
<evidence type="ECO:0000259" key="10">
    <source>
        <dbReference type="Pfam" id="PF00082"/>
    </source>
</evidence>
<keyword evidence="6 7" id="KW-0720">Serine protease</keyword>
<dbReference type="InterPro" id="IPR023828">
    <property type="entry name" value="Peptidase_S8_Ser-AS"/>
</dbReference>
<evidence type="ECO:0000256" key="4">
    <source>
        <dbReference type="ARBA" id="ARBA00022670"/>
    </source>
</evidence>
<feature type="active site" description="Charge relay system" evidence="7">
    <location>
        <position position="185"/>
    </location>
</feature>
<evidence type="ECO:0000256" key="7">
    <source>
        <dbReference type="PROSITE-ProRule" id="PRU01240"/>
    </source>
</evidence>
<comment type="caution">
    <text evidence="12">The sequence shown here is derived from an EMBL/GenBank/DDBJ whole genome shotgun (WGS) entry which is preliminary data.</text>
</comment>
<dbReference type="CDD" id="cd07484">
    <property type="entry name" value="Peptidases_S8_Thermitase_like"/>
    <property type="match status" value="1"/>
</dbReference>
<dbReference type="InterPro" id="IPR000209">
    <property type="entry name" value="Peptidase_S8/S53_dom"/>
</dbReference>
<name>A0A1F6APL2_9BACT</name>
<dbReference type="AlphaFoldDB" id="A0A1F6APL2"/>
<dbReference type="InterPro" id="IPR034084">
    <property type="entry name" value="Thermitase-like_dom"/>
</dbReference>
<dbReference type="EMBL" id="MFJR01000007">
    <property type="protein sequence ID" value="OGG26625.1"/>
    <property type="molecule type" value="Genomic_DNA"/>
</dbReference>
<dbReference type="InterPro" id="IPR050131">
    <property type="entry name" value="Peptidase_S8_subtilisin-like"/>
</dbReference>
<keyword evidence="3" id="KW-0964">Secreted</keyword>
<dbReference type="PRINTS" id="PR00723">
    <property type="entry name" value="SUBTILISIN"/>
</dbReference>
<dbReference type="InterPro" id="IPR036852">
    <property type="entry name" value="Peptidase_S8/S53_dom_sf"/>
</dbReference>
<dbReference type="InterPro" id="IPR054399">
    <property type="entry name" value="Fervidolysin-like_N_prodom"/>
</dbReference>
<evidence type="ECO:0000256" key="3">
    <source>
        <dbReference type="ARBA" id="ARBA00022525"/>
    </source>
</evidence>
<evidence type="ECO:0000256" key="5">
    <source>
        <dbReference type="ARBA" id="ARBA00022801"/>
    </source>
</evidence>
<sequence>MSVEKFRIETKSLVVTLILVFNFLLFFRQPIIAADFKDDQILVKLNPSLSSADRLSFHRDISGFKLKVVPEIALEVLQVNSSGLLKTLDRLKSDPRVIYAEPNYLATTYELSNDPAVLNNSEWGVYKIKAADANRSAWNLTHGSKEVKVAVVDTGIDQNHEDLGGKIVGQKNCTSSNTSDDLYGHGTHVAGTIAALTNNAKGVAGVGYNTTLINAKALGDNGSGYYSWIAECIVWSTDNGAKVISMSLGGSSSSKAMEDAINYAWNKGVVLVAAAGNSGNTNPSYPGYFSQVISVAATDSNDAKASFSNFGSWVDVAAPGVSIYSTLPNHQNAFKKLNYGYLSGTSMATPHVAGLAGLLFSLGNLDNQKVVRLIEENSDRISETGSSWIWGRINVYKSVTAFLEGQLFTPTPTLAPTITPSPKPTATPTLTPTSVPASIPAAPTAPTAPKSPSKTPFTSRFCSRYPQFC</sequence>
<feature type="active site" description="Charge relay system" evidence="7">
    <location>
        <position position="346"/>
    </location>
</feature>
<dbReference type="InterPro" id="IPR022398">
    <property type="entry name" value="Peptidase_S8_His-AS"/>
</dbReference>
<protein>
    <submittedName>
        <fullName evidence="12">Uncharacterized protein</fullName>
    </submittedName>
</protein>
<evidence type="ECO:0000256" key="1">
    <source>
        <dbReference type="ARBA" id="ARBA00004613"/>
    </source>
</evidence>
<dbReference type="PROSITE" id="PS51892">
    <property type="entry name" value="SUBTILASE"/>
    <property type="match status" value="1"/>
</dbReference>
<evidence type="ECO:0000256" key="6">
    <source>
        <dbReference type="ARBA" id="ARBA00022825"/>
    </source>
</evidence>
<comment type="subcellular location">
    <subcellularLocation>
        <location evidence="1">Secreted</location>
    </subcellularLocation>
</comment>
<feature type="compositionally biased region" description="Low complexity" evidence="9">
    <location>
        <begin position="426"/>
        <end position="456"/>
    </location>
</feature>
<feature type="domain" description="Fervidolysin-like N-terminal prodomain" evidence="11">
    <location>
        <begin position="34"/>
        <end position="103"/>
    </location>
</feature>
<feature type="active site" description="Charge relay system" evidence="7">
    <location>
        <position position="153"/>
    </location>
</feature>
<dbReference type="Proteomes" id="UP000176609">
    <property type="component" value="Unassembled WGS sequence"/>
</dbReference>
<dbReference type="SUPFAM" id="SSF52743">
    <property type="entry name" value="Subtilisin-like"/>
    <property type="match status" value="1"/>
</dbReference>
<dbReference type="GO" id="GO:0006508">
    <property type="term" value="P:proteolysis"/>
    <property type="evidence" value="ECO:0007669"/>
    <property type="project" value="UniProtKB-KW"/>
</dbReference>
<evidence type="ECO:0000256" key="8">
    <source>
        <dbReference type="RuleBase" id="RU003355"/>
    </source>
</evidence>
<accession>A0A1F6APL2</accession>
<keyword evidence="5 7" id="KW-0378">Hydrolase</keyword>
<evidence type="ECO:0000256" key="9">
    <source>
        <dbReference type="SAM" id="MobiDB-lite"/>
    </source>
</evidence>